<feature type="region of interest" description="Disordered" evidence="1">
    <location>
        <begin position="52"/>
        <end position="152"/>
    </location>
</feature>
<reference evidence="2" key="1">
    <citation type="submission" date="2022-11" db="EMBL/GenBank/DDBJ databases">
        <authorList>
            <person name="Petersen C."/>
        </authorList>
    </citation>
    <scope>NUCLEOTIDE SEQUENCE</scope>
    <source>
        <strain evidence="2">IBT 34128</strain>
    </source>
</reference>
<evidence type="ECO:0000313" key="3">
    <source>
        <dbReference type="Proteomes" id="UP001141434"/>
    </source>
</evidence>
<accession>A0A9W9ELV3</accession>
<feature type="compositionally biased region" description="Basic and acidic residues" evidence="1">
    <location>
        <begin position="62"/>
        <end position="73"/>
    </location>
</feature>
<comment type="caution">
    <text evidence="2">The sequence shown here is derived from an EMBL/GenBank/DDBJ whole genome shotgun (WGS) entry which is preliminary data.</text>
</comment>
<feature type="compositionally biased region" description="Low complexity" evidence="1">
    <location>
        <begin position="94"/>
        <end position="117"/>
    </location>
</feature>
<organism evidence="2 3">
    <name type="scientific">Penicillium alfredii</name>
    <dbReference type="NCBI Taxonomy" id="1506179"/>
    <lineage>
        <taxon>Eukaryota</taxon>
        <taxon>Fungi</taxon>
        <taxon>Dikarya</taxon>
        <taxon>Ascomycota</taxon>
        <taxon>Pezizomycotina</taxon>
        <taxon>Eurotiomycetes</taxon>
        <taxon>Eurotiomycetidae</taxon>
        <taxon>Eurotiales</taxon>
        <taxon>Aspergillaceae</taxon>
        <taxon>Penicillium</taxon>
    </lineage>
</organism>
<dbReference type="OrthoDB" id="5366332at2759"/>
<feature type="compositionally biased region" description="Polar residues" evidence="1">
    <location>
        <begin position="182"/>
        <end position="191"/>
    </location>
</feature>
<dbReference type="GeneID" id="81398475"/>
<feature type="compositionally biased region" description="Basic residues" evidence="1">
    <location>
        <begin position="118"/>
        <end position="129"/>
    </location>
</feature>
<feature type="region of interest" description="Disordered" evidence="1">
    <location>
        <begin position="166"/>
        <end position="246"/>
    </location>
</feature>
<keyword evidence="3" id="KW-1185">Reference proteome</keyword>
<feature type="compositionally biased region" description="Basic and acidic residues" evidence="1">
    <location>
        <begin position="296"/>
        <end position="328"/>
    </location>
</feature>
<evidence type="ECO:0000256" key="1">
    <source>
        <dbReference type="SAM" id="MobiDB-lite"/>
    </source>
</evidence>
<name>A0A9W9ELV3_9EURO</name>
<dbReference type="EMBL" id="JAPMSZ010000011">
    <property type="protein sequence ID" value="KAJ5084202.1"/>
    <property type="molecule type" value="Genomic_DNA"/>
</dbReference>
<reference evidence="2" key="2">
    <citation type="journal article" date="2023" name="IMA Fungus">
        <title>Comparative genomic study of the Penicillium genus elucidates a diverse pangenome and 15 lateral gene transfer events.</title>
        <authorList>
            <person name="Petersen C."/>
            <person name="Sorensen T."/>
            <person name="Nielsen M.R."/>
            <person name="Sondergaard T.E."/>
            <person name="Sorensen J.L."/>
            <person name="Fitzpatrick D.A."/>
            <person name="Frisvad J.C."/>
            <person name="Nielsen K.L."/>
        </authorList>
    </citation>
    <scope>NUCLEOTIDE SEQUENCE</scope>
    <source>
        <strain evidence="2">IBT 34128</strain>
    </source>
</reference>
<dbReference type="Proteomes" id="UP001141434">
    <property type="component" value="Unassembled WGS sequence"/>
</dbReference>
<dbReference type="RefSeq" id="XP_056507599.1">
    <property type="nucleotide sequence ID" value="XM_056659306.1"/>
</dbReference>
<feature type="compositionally biased region" description="Low complexity" evidence="1">
    <location>
        <begin position="74"/>
        <end position="88"/>
    </location>
</feature>
<gene>
    <name evidence="2" type="ORF">NUU61_008781</name>
</gene>
<feature type="region of interest" description="Disordered" evidence="1">
    <location>
        <begin position="296"/>
        <end position="362"/>
    </location>
</feature>
<sequence>MASVTCHGDPDMALSPADNLLSHPPCIDLSSPSKTPCNSVTEITEKCVIPVESPPTVPVRSSEMDTPKMKRVDPPSTKTPDSSPTSPSRPRPASRPTSGANSVNHSRSASRNTARSRPTSRRSSLHSARRVIPNTAIVPVHSARSTPQEKRESLLALHRESCRLFQDQSSRSDAENPKSLPTLHTSASSTYRSRREGRASSETARELFQRTPFPLRPSDRANTDPPPMVGTASNYHRRSPSSSSVHVPATVMEWTSVSTRRREYEKIDRASRGVRGLWRRVAPRWCRTRDARTPFFEEGRPSREGSVRRFRMDLPGDGDQTREARDPGKPQVQLLDFLHRGPGNESESGSQRRWPGLRSRTS</sequence>
<proteinExistence type="predicted"/>
<evidence type="ECO:0000313" key="2">
    <source>
        <dbReference type="EMBL" id="KAJ5084202.1"/>
    </source>
</evidence>
<dbReference type="AlphaFoldDB" id="A0A9W9ELV3"/>
<protein>
    <submittedName>
        <fullName evidence="2">Uncharacterized protein</fullName>
    </submittedName>
</protein>
<feature type="compositionally biased region" description="Basic and acidic residues" evidence="1">
    <location>
        <begin position="193"/>
        <end position="208"/>
    </location>
</feature>